<reference evidence="2 3" key="1">
    <citation type="journal article" date="2022" name="Nat. Plants">
        <title>Genomes of leafy and leafless Platanthera orchids illuminate the evolution of mycoheterotrophy.</title>
        <authorList>
            <person name="Li M.H."/>
            <person name="Liu K.W."/>
            <person name="Li Z."/>
            <person name="Lu H.C."/>
            <person name="Ye Q.L."/>
            <person name="Zhang D."/>
            <person name="Wang J.Y."/>
            <person name="Li Y.F."/>
            <person name="Zhong Z.M."/>
            <person name="Liu X."/>
            <person name="Yu X."/>
            <person name="Liu D.K."/>
            <person name="Tu X.D."/>
            <person name="Liu B."/>
            <person name="Hao Y."/>
            <person name="Liao X.Y."/>
            <person name="Jiang Y.T."/>
            <person name="Sun W.H."/>
            <person name="Chen J."/>
            <person name="Chen Y.Q."/>
            <person name="Ai Y."/>
            <person name="Zhai J.W."/>
            <person name="Wu S.S."/>
            <person name="Zhou Z."/>
            <person name="Hsiao Y.Y."/>
            <person name="Wu W.L."/>
            <person name="Chen Y.Y."/>
            <person name="Lin Y.F."/>
            <person name="Hsu J.L."/>
            <person name="Li C.Y."/>
            <person name="Wang Z.W."/>
            <person name="Zhao X."/>
            <person name="Zhong W.Y."/>
            <person name="Ma X.K."/>
            <person name="Ma L."/>
            <person name="Huang J."/>
            <person name="Chen G.Z."/>
            <person name="Huang M.Z."/>
            <person name="Huang L."/>
            <person name="Peng D.H."/>
            <person name="Luo Y.B."/>
            <person name="Zou S.Q."/>
            <person name="Chen S.P."/>
            <person name="Lan S."/>
            <person name="Tsai W.C."/>
            <person name="Van de Peer Y."/>
            <person name="Liu Z.J."/>
        </authorList>
    </citation>
    <scope>NUCLEOTIDE SEQUENCE [LARGE SCALE GENOMIC DNA]</scope>
    <source>
        <strain evidence="2">Lor288</strain>
    </source>
</reference>
<feature type="compositionally biased region" description="Basic residues" evidence="1">
    <location>
        <begin position="313"/>
        <end position="322"/>
    </location>
</feature>
<protein>
    <submittedName>
        <fullName evidence="2">Uncharacterized protein</fullName>
    </submittedName>
</protein>
<evidence type="ECO:0000256" key="1">
    <source>
        <dbReference type="SAM" id="MobiDB-lite"/>
    </source>
</evidence>
<feature type="region of interest" description="Disordered" evidence="1">
    <location>
        <begin position="1"/>
        <end position="161"/>
    </location>
</feature>
<feature type="compositionally biased region" description="Acidic residues" evidence="1">
    <location>
        <begin position="295"/>
        <end position="307"/>
    </location>
</feature>
<feature type="compositionally biased region" description="Basic residues" evidence="1">
    <location>
        <begin position="78"/>
        <end position="91"/>
    </location>
</feature>
<evidence type="ECO:0000313" key="3">
    <source>
        <dbReference type="Proteomes" id="UP001412067"/>
    </source>
</evidence>
<feature type="compositionally biased region" description="Basic residues" evidence="1">
    <location>
        <begin position="229"/>
        <end position="248"/>
    </location>
</feature>
<feature type="compositionally biased region" description="Basic and acidic residues" evidence="1">
    <location>
        <begin position="30"/>
        <end position="39"/>
    </location>
</feature>
<sequence>MTGDAKQAAKEEPADDLDGPISGLSRKPLKKEELIPKDERDDDNTPLTLYKSHKKRPSISPKVEKQEPEDDEDENPLKKKKVLKKNSKPKSVKKELDFKEEEEEEDGKLSKKSRKRKRVEKKKAAVKVKKESVSREKIKSDKKEKKQYQLPGQKHEKPEMRDPLRIFYESLYEKVPTSEMAAQWLMERGLLSREEAETVYAKKLRKHHIQKFGSPGKVTPVKKSSTTSVKKKVKVASKATAKRTKKKLGNSEAGEDDSGNQKTTPAKKSSAVSVKKEVKVTSKTAAKKSKNLSDSEAEADEDDDDDFVETKKKSGNRKKASA</sequence>
<evidence type="ECO:0000313" key="2">
    <source>
        <dbReference type="EMBL" id="KAK8945275.1"/>
    </source>
</evidence>
<proteinExistence type="predicted"/>
<dbReference type="Proteomes" id="UP001412067">
    <property type="component" value="Unassembled WGS sequence"/>
</dbReference>
<dbReference type="PANTHER" id="PTHR33828:SF2">
    <property type="entry name" value="NUCLEOLIN"/>
    <property type="match status" value="1"/>
</dbReference>
<feature type="region of interest" description="Disordered" evidence="1">
    <location>
        <begin position="207"/>
        <end position="322"/>
    </location>
</feature>
<comment type="caution">
    <text evidence="2">The sequence shown here is derived from an EMBL/GenBank/DDBJ whole genome shotgun (WGS) entry which is preliminary data.</text>
</comment>
<accession>A0ABR2LM10</accession>
<feature type="compositionally biased region" description="Basic residues" evidence="1">
    <location>
        <begin position="110"/>
        <end position="127"/>
    </location>
</feature>
<organism evidence="2 3">
    <name type="scientific">Platanthera guangdongensis</name>
    <dbReference type="NCBI Taxonomy" id="2320717"/>
    <lineage>
        <taxon>Eukaryota</taxon>
        <taxon>Viridiplantae</taxon>
        <taxon>Streptophyta</taxon>
        <taxon>Embryophyta</taxon>
        <taxon>Tracheophyta</taxon>
        <taxon>Spermatophyta</taxon>
        <taxon>Magnoliopsida</taxon>
        <taxon>Liliopsida</taxon>
        <taxon>Asparagales</taxon>
        <taxon>Orchidaceae</taxon>
        <taxon>Orchidoideae</taxon>
        <taxon>Orchideae</taxon>
        <taxon>Orchidinae</taxon>
        <taxon>Platanthera</taxon>
    </lineage>
</organism>
<dbReference type="EMBL" id="JBBWWR010000017">
    <property type="protein sequence ID" value="KAK8945275.1"/>
    <property type="molecule type" value="Genomic_DNA"/>
</dbReference>
<feature type="compositionally biased region" description="Basic and acidic residues" evidence="1">
    <location>
        <begin position="128"/>
        <end position="161"/>
    </location>
</feature>
<gene>
    <name evidence="2" type="ORF">KSP40_PGU017712</name>
</gene>
<feature type="compositionally biased region" description="Low complexity" evidence="1">
    <location>
        <begin position="217"/>
        <end position="228"/>
    </location>
</feature>
<keyword evidence="3" id="KW-1185">Reference proteome</keyword>
<name>A0ABR2LM10_9ASPA</name>
<dbReference type="PANTHER" id="PTHR33828">
    <property type="entry name" value="OS05G0596200 PROTEIN"/>
    <property type="match status" value="1"/>
</dbReference>